<evidence type="ECO:0000313" key="1">
    <source>
        <dbReference type="EMBL" id="GFG83359.1"/>
    </source>
</evidence>
<sequence length="120" mass="12801">MTPRNPWRRTWRDKVVPILWLLVAAVIIGGAAGINSAHATPASPGQLYADEHAAEVCSALDIRPTVPGVINVLITLETAGLSTHESGVAIAESVVFVCPIHANLLRQFVAHYKTDRSVAA</sequence>
<dbReference type="EMBL" id="BLKY01000001">
    <property type="protein sequence ID" value="GFG83359.1"/>
    <property type="molecule type" value="Genomic_DNA"/>
</dbReference>
<evidence type="ECO:0008006" key="3">
    <source>
        <dbReference type="Google" id="ProtNLM"/>
    </source>
</evidence>
<organism evidence="1 2">
    <name type="scientific">Mycolicibacter algericus</name>
    <name type="common">Mycobacterium algericum</name>
    <dbReference type="NCBI Taxonomy" id="1288388"/>
    <lineage>
        <taxon>Bacteria</taxon>
        <taxon>Bacillati</taxon>
        <taxon>Actinomycetota</taxon>
        <taxon>Actinomycetes</taxon>
        <taxon>Mycobacteriales</taxon>
        <taxon>Mycobacteriaceae</taxon>
        <taxon>Mycolicibacter</taxon>
    </lineage>
</organism>
<gene>
    <name evidence="1" type="ORF">MALGJ_00350</name>
</gene>
<comment type="caution">
    <text evidence="1">The sequence shown here is derived from an EMBL/GenBank/DDBJ whole genome shotgun (WGS) entry which is preliminary data.</text>
</comment>
<name>A0A7I9Y3W3_MYCAL</name>
<dbReference type="RefSeq" id="WP_083037687.1">
    <property type="nucleotide sequence ID" value="NZ_BLKY01000001.1"/>
</dbReference>
<dbReference type="Proteomes" id="UP000465305">
    <property type="component" value="Unassembled WGS sequence"/>
</dbReference>
<evidence type="ECO:0000313" key="2">
    <source>
        <dbReference type="Proteomes" id="UP000465305"/>
    </source>
</evidence>
<protein>
    <recommendedName>
        <fullName evidence="3">DUF732 domain-containing protein</fullName>
    </recommendedName>
</protein>
<dbReference type="AlphaFoldDB" id="A0A7I9Y3W3"/>
<reference evidence="1 2" key="1">
    <citation type="journal article" date="2019" name="Emerg. Microbes Infect.">
        <title>Comprehensive subspecies identification of 175 nontuberculous mycobacteria species based on 7547 genomic profiles.</title>
        <authorList>
            <person name="Matsumoto Y."/>
            <person name="Kinjo T."/>
            <person name="Motooka D."/>
            <person name="Nabeya D."/>
            <person name="Jung N."/>
            <person name="Uechi K."/>
            <person name="Horii T."/>
            <person name="Iida T."/>
            <person name="Fujita J."/>
            <person name="Nakamura S."/>
        </authorList>
    </citation>
    <scope>NUCLEOTIDE SEQUENCE [LARGE SCALE GENOMIC DNA]</scope>
    <source>
        <strain evidence="1 2">JCM 30723</strain>
    </source>
</reference>
<proteinExistence type="predicted"/>
<accession>A0A7I9Y3W3</accession>